<dbReference type="SUPFAM" id="SSF49899">
    <property type="entry name" value="Concanavalin A-like lectins/glucanases"/>
    <property type="match status" value="1"/>
</dbReference>
<organism evidence="4 5">
    <name type="scientific">Agaribacillus aureus</name>
    <dbReference type="NCBI Taxonomy" id="3051825"/>
    <lineage>
        <taxon>Bacteria</taxon>
        <taxon>Pseudomonadati</taxon>
        <taxon>Bacteroidota</taxon>
        <taxon>Cytophagia</taxon>
        <taxon>Cytophagales</taxon>
        <taxon>Splendidivirgaceae</taxon>
        <taxon>Agaribacillus</taxon>
    </lineage>
</organism>
<dbReference type="Pfam" id="PF13385">
    <property type="entry name" value="Laminin_G_3"/>
    <property type="match status" value="1"/>
</dbReference>
<protein>
    <submittedName>
        <fullName evidence="4">DUF1553 domain-containing protein</fullName>
    </submittedName>
</protein>
<dbReference type="Proteomes" id="UP001172083">
    <property type="component" value="Unassembled WGS sequence"/>
</dbReference>
<evidence type="ECO:0000313" key="5">
    <source>
        <dbReference type="Proteomes" id="UP001172083"/>
    </source>
</evidence>
<evidence type="ECO:0000259" key="1">
    <source>
        <dbReference type="Pfam" id="PF07583"/>
    </source>
</evidence>
<evidence type="ECO:0000259" key="2">
    <source>
        <dbReference type="Pfam" id="PF07587"/>
    </source>
</evidence>
<dbReference type="RefSeq" id="WP_346762169.1">
    <property type="nucleotide sequence ID" value="NZ_JAUJEB010000011.1"/>
</dbReference>
<name>A0ABT8LGD8_9BACT</name>
<reference evidence="4" key="1">
    <citation type="submission" date="2023-06" db="EMBL/GenBank/DDBJ databases">
        <title>Genomic of Agaribacillus aureum.</title>
        <authorList>
            <person name="Wang G."/>
        </authorList>
    </citation>
    <scope>NUCLEOTIDE SEQUENCE</scope>
    <source>
        <strain evidence="4">BMA12</strain>
    </source>
</reference>
<dbReference type="InterPro" id="IPR022655">
    <property type="entry name" value="DUF1553"/>
</dbReference>
<feature type="domain" description="DUF1553" evidence="2">
    <location>
        <begin position="754"/>
        <end position="1013"/>
    </location>
</feature>
<comment type="caution">
    <text evidence="4">The sequence shown here is derived from an EMBL/GenBank/DDBJ whole genome shotgun (WGS) entry which is preliminary data.</text>
</comment>
<dbReference type="EMBL" id="JAUJEB010000011">
    <property type="protein sequence ID" value="MDN5216832.1"/>
    <property type="molecule type" value="Genomic_DNA"/>
</dbReference>
<proteinExistence type="predicted"/>
<sequence length="1069" mass="121392">MKHLFFSVSLLFLLLWESGCQQDRTPNLNHASLPKKIDFNFHVRPILSDRCFACHGPDEKARKGDLRLDLESTAFAALDSLEERYAIVPGNPEKSRMVHLITSTDPQEMMPPPESNLSLTKREVEILKRWIKQGAEWKAHWAFSPPEKPNLPKVSNATWLVNPVDNFILARLEQESIGPSAEASKEKLIRRLSFDLRGLPPSLKEIDAYLADNSSNAYEKIVDSFLSQKAFGERLAMEWLDLARYADSHGYQDDLERSMWPWRDWVIEAFNKNMAYDQFVSWQLAGDLLPDATYEQKLATAFNRNHKITQEVGVIDEEYRVTYVLDRVNTFSTAFMGLTAECAQCHDHKYDPITQRDYYGLFSFFNNVPEKGRVDYGVEVAKPSLALPEEKVEELQSYVRDLLKNQHKKLVQYAGEKWTKGFDADQPELDSMRITATAPTPPGLVAWYPLDYIENDQLDEVMGRKSARAIDELIPVTGKFSGGLEFMGTNYADLDPIKSFDFARPFSLSFWIKSLDGGIRGPVLASPATEKNANFVFQVTNSKTISLHLNNFRNKTKLHLLSKETLPENKWVHMTLTHDGSRKSKGVRLYMDGNLMEMYVQGDNLKGILAPARHLYLGKSVGDKGLMAAQLDELMFFNRPLDEGEVNKLVSYNPLPALLGKKKKSESDLKRLFYHQLTHQNLDYQALTRRLVEYKIREGRTEDIVVKPTMIMADMDTARTTFILERGQYDAPGDTVEAGTPGVIMAFNENYAKNRLGLAKWLFDPQNPLTARVAVNRYWQMIFGRGIVATPGDFGSQGSLPSHPALLDWLAVTFQESGWDIKALLKMMVMSATYRQTVQSNDQLHQQDPENILLARGAHSRLSAEMVRDHALAVSDLLSQQVGGPSVKPYQPQGLWLEVASGNQSLRKYIQDHNHELYRRSLYTFWKRTIPPPSMTIFDAPSREQCIIRREATSTPMQALVLLNDPQFTEASRLLAARMLSEGGDTVKDRIEFAFRLATSRTPKAAEIHLLDNLFQEEQTYFDANPEAAEKLLKVGEYSVDPKLSPTNLAAYTVVANTILNMTETIMKG</sequence>
<feature type="domain" description="Cytochrome C Planctomycete-type" evidence="3">
    <location>
        <begin position="51"/>
        <end position="114"/>
    </location>
</feature>
<gene>
    <name evidence="4" type="ORF">QQ020_32475</name>
</gene>
<dbReference type="Pfam" id="PF07583">
    <property type="entry name" value="PSCyt2"/>
    <property type="match status" value="1"/>
</dbReference>
<dbReference type="Pfam" id="PF07635">
    <property type="entry name" value="PSCyt1"/>
    <property type="match status" value="1"/>
</dbReference>
<dbReference type="InterPro" id="IPR013320">
    <property type="entry name" value="ConA-like_dom_sf"/>
</dbReference>
<feature type="domain" description="DUF1549" evidence="1">
    <location>
        <begin position="163"/>
        <end position="369"/>
    </location>
</feature>
<dbReference type="PANTHER" id="PTHR35889">
    <property type="entry name" value="CYCLOINULO-OLIGOSACCHARIDE FRUCTANOTRANSFERASE-RELATED"/>
    <property type="match status" value="1"/>
</dbReference>
<dbReference type="InterPro" id="IPR011429">
    <property type="entry name" value="Cyt_c_Planctomycete-type"/>
</dbReference>
<evidence type="ECO:0000259" key="3">
    <source>
        <dbReference type="Pfam" id="PF07635"/>
    </source>
</evidence>
<keyword evidence="5" id="KW-1185">Reference proteome</keyword>
<dbReference type="Pfam" id="PF07587">
    <property type="entry name" value="PSD1"/>
    <property type="match status" value="1"/>
</dbReference>
<dbReference type="Gene3D" id="2.60.120.200">
    <property type="match status" value="1"/>
</dbReference>
<dbReference type="PANTHER" id="PTHR35889:SF3">
    <property type="entry name" value="F-BOX DOMAIN-CONTAINING PROTEIN"/>
    <property type="match status" value="1"/>
</dbReference>
<evidence type="ECO:0000313" key="4">
    <source>
        <dbReference type="EMBL" id="MDN5216832.1"/>
    </source>
</evidence>
<accession>A0ABT8LGD8</accession>
<dbReference type="InterPro" id="IPR011444">
    <property type="entry name" value="DUF1549"/>
</dbReference>